<keyword evidence="1" id="KW-1133">Transmembrane helix</keyword>
<keyword evidence="1" id="KW-0472">Membrane</keyword>
<evidence type="ECO:0000256" key="1">
    <source>
        <dbReference type="SAM" id="Phobius"/>
    </source>
</evidence>
<gene>
    <name evidence="2" type="ordered locus">pQBR0363</name>
</gene>
<sequence>MGPRLHPQAWVFFGLRFWHAATSLMIGLIQLAIRIQVMNTATSKSSCTIPPKLDERETEMLATRVRAACFESLGCADMSYPRAGVSFEQDGRFTKAKHSGFTVASMMGRFSKEVLLNTIRSNIADSTRQVANEVFPRLKNSLLLPRGHVIGYDVDASVLQVAQRGSRRITAYVFRPLGSSGDSFYSEIHLDLQACQAQITFKIGDRWGGGPTILPANQGTLQADTYSELCEIVSLTFNGAYSAHLAGKTDSDPQVETCPVCNGAGDKRIGWTNRYKCRACDGSGSYPDPVRVAGLLDSREAQALFYAIDAASHRDGMVMAGLSNLGLVSGCRSGDNASHLTELGIEVKKAREASGDSAKVG</sequence>
<name>A4V784_PSEFS</name>
<dbReference type="PATRIC" id="fig|216595.4.peg.192"/>
<dbReference type="EMBL" id="AM235768">
    <property type="protein sequence ID" value="CAM96395.1"/>
    <property type="molecule type" value="Genomic_DNA"/>
</dbReference>
<feature type="transmembrane region" description="Helical" evidence="1">
    <location>
        <begin position="12"/>
        <end position="33"/>
    </location>
</feature>
<reference evidence="2 3" key="1">
    <citation type="journal article" date="2007" name="ISME J.">
        <title>Sequence-based analysis of pQBR103; a representative of a unique, transfer-proficient mega plasmid resident in the microbial community of sugar beet.</title>
        <authorList>
            <person name="Tett A."/>
            <person name="Spiers A.J."/>
            <person name="Crossman L.C."/>
            <person name="Ager D."/>
            <person name="Ciric L."/>
            <person name="Dow J.M."/>
            <person name="Fry J.C."/>
            <person name="Harris D."/>
            <person name="Lilley A."/>
            <person name="Oliver A."/>
            <person name="Parkhill J."/>
            <person name="Quail M.A."/>
            <person name="Rainey P.B."/>
            <person name="Saunders N.J."/>
            <person name="Seeger K."/>
            <person name="Snyder L.A.S."/>
            <person name="Squares R."/>
            <person name="Thomas C.M."/>
            <person name="Turner S.L."/>
            <person name="Zhang X.-X."/>
            <person name="Field D."/>
            <person name="Bailey M.J."/>
        </authorList>
    </citation>
    <scope>NUCLEOTIDE SEQUENCE [LARGE SCALE GENOMIC DNA]</scope>
    <source>
        <strain evidence="2 3">SBW25</strain>
    </source>
</reference>
<keyword evidence="2" id="KW-0614">Plasmid</keyword>
<dbReference type="AlphaFoldDB" id="A4V784"/>
<protein>
    <submittedName>
        <fullName evidence="2">Uncharacterized protein</fullName>
    </submittedName>
</protein>
<accession>A4V784</accession>
<evidence type="ECO:0000313" key="2">
    <source>
        <dbReference type="EMBL" id="CAM96395.1"/>
    </source>
</evidence>
<organism evidence="2 3">
    <name type="scientific">Pseudomonas fluorescens (strain SBW25)</name>
    <dbReference type="NCBI Taxonomy" id="216595"/>
    <lineage>
        <taxon>Bacteria</taxon>
        <taxon>Pseudomonadati</taxon>
        <taxon>Pseudomonadota</taxon>
        <taxon>Gammaproteobacteria</taxon>
        <taxon>Pseudomonadales</taxon>
        <taxon>Pseudomonadaceae</taxon>
        <taxon>Pseudomonas</taxon>
    </lineage>
</organism>
<proteinExistence type="predicted"/>
<evidence type="ECO:0000313" key="3">
    <source>
        <dbReference type="Proteomes" id="UP000002332"/>
    </source>
</evidence>
<dbReference type="Proteomes" id="UP000002332">
    <property type="component" value="Plasmid pQBR103"/>
</dbReference>
<keyword evidence="1" id="KW-0812">Transmembrane</keyword>
<geneLocation type="plasmid" evidence="2 3">
    <name>pQBR103</name>
</geneLocation>